<dbReference type="PIRSF" id="PIRSF028754">
    <property type="entry name" value="UCP028754"/>
    <property type="match status" value="1"/>
</dbReference>
<accession>A0A6J5YKQ7</accession>
<dbReference type="Gene3D" id="3.40.50.10900">
    <property type="entry name" value="PAC-like subunit"/>
    <property type="match status" value="1"/>
</dbReference>
<sequence length="293" mass="32160">MEIHKIPALRNPVMLVAFSGWNDAAEAATEATSHILGAWTDAIHAVNDYVGVVPELIADIDPEEFYDFQVNRPIVDIDESQIRSLTWPGTQIFGLAMPNFDFDFIIVRGVEPSMKWKTFTHDLLDLADDLEVQTIITLGSMLADAPHSRPITVTGSGAHPDLAKRLGVEVSKYEGPTGILGVIADACVRRGIDAISLWAAIPHYASNSPSPKATLALINAIEDFLQISLPQGDLHTQSLEWESEVDELAREDSDVAEYVKALEASKDSALLSDVSGDELARELERFLRRQSDN</sequence>
<dbReference type="AlphaFoldDB" id="A0A6J5YKQ7"/>
<gene>
    <name evidence="1" type="ORF">UFOPK3574_00044</name>
</gene>
<reference evidence="1" key="1">
    <citation type="submission" date="2020-05" db="EMBL/GenBank/DDBJ databases">
        <authorList>
            <person name="Chiriac C."/>
            <person name="Salcher M."/>
            <person name="Ghai R."/>
            <person name="Kavagutti S V."/>
        </authorList>
    </citation>
    <scope>NUCLEOTIDE SEQUENCE</scope>
</reference>
<dbReference type="PANTHER" id="PTHR35610">
    <property type="entry name" value="3-ISOPROPYLMALATE DEHYDRATASE-RELATED"/>
    <property type="match status" value="1"/>
</dbReference>
<dbReference type="InterPro" id="IPR038389">
    <property type="entry name" value="PSMG2_sf"/>
</dbReference>
<dbReference type="SUPFAM" id="SSF159659">
    <property type="entry name" value="Cgl1923-like"/>
    <property type="match status" value="1"/>
</dbReference>
<name>A0A6J5YKQ7_9ZZZZ</name>
<organism evidence="1">
    <name type="scientific">freshwater metagenome</name>
    <dbReference type="NCBI Taxonomy" id="449393"/>
    <lineage>
        <taxon>unclassified sequences</taxon>
        <taxon>metagenomes</taxon>
        <taxon>ecological metagenomes</taxon>
    </lineage>
</organism>
<protein>
    <submittedName>
        <fullName evidence="1">Unannotated protein</fullName>
    </submittedName>
</protein>
<dbReference type="InterPro" id="IPR019151">
    <property type="entry name" value="Proteasome_assmbl_chaperone_2"/>
</dbReference>
<dbReference type="PANTHER" id="PTHR35610:SF8">
    <property type="entry name" value="3-ISOPROPYLMALATE DEHYDRATASE"/>
    <property type="match status" value="1"/>
</dbReference>
<proteinExistence type="predicted"/>
<evidence type="ECO:0000313" key="1">
    <source>
        <dbReference type="EMBL" id="CAB4329547.1"/>
    </source>
</evidence>
<dbReference type="Pfam" id="PF09754">
    <property type="entry name" value="PAC2"/>
    <property type="match status" value="1"/>
</dbReference>
<dbReference type="EMBL" id="CAESAF010000001">
    <property type="protein sequence ID" value="CAB4329547.1"/>
    <property type="molecule type" value="Genomic_DNA"/>
</dbReference>
<dbReference type="InterPro" id="IPR008492">
    <property type="entry name" value="Rv2714-like"/>
</dbReference>